<dbReference type="KEGG" id="pno:SNOG_13888"/>
<accession>A0A7U2FEY2</accession>
<dbReference type="OrthoDB" id="3489571at2759"/>
<keyword evidence="1" id="KW-0732">Signal</keyword>
<gene>
    <name evidence="2" type="ORF">JI435_138880</name>
</gene>
<dbReference type="OMA" id="QAVCVTN"/>
<feature type="chain" id="PRO_5034480831" evidence="1">
    <location>
        <begin position="23"/>
        <end position="106"/>
    </location>
</feature>
<sequence>MRFASTSTVLALLAIHAPFVQADMHSAAVCIDKIGGQPVYNEAATRAACEAYKNRNTGDEQWDQCPDCEMEVIGNLNVCHSEEWHLGGDEINYYCDQQNGAGSMAN</sequence>
<feature type="signal peptide" evidence="1">
    <location>
        <begin position="1"/>
        <end position="22"/>
    </location>
</feature>
<dbReference type="AlphaFoldDB" id="A0A7U2FEY2"/>
<evidence type="ECO:0000313" key="2">
    <source>
        <dbReference type="EMBL" id="QRD04032.1"/>
    </source>
</evidence>
<evidence type="ECO:0000256" key="1">
    <source>
        <dbReference type="SAM" id="SignalP"/>
    </source>
</evidence>
<keyword evidence="3" id="KW-1185">Reference proteome</keyword>
<protein>
    <submittedName>
        <fullName evidence="2">Uncharacterized protein</fullName>
    </submittedName>
</protein>
<dbReference type="Proteomes" id="UP000663193">
    <property type="component" value="Chromosome 16"/>
</dbReference>
<evidence type="ECO:0000313" key="3">
    <source>
        <dbReference type="Proteomes" id="UP000663193"/>
    </source>
</evidence>
<dbReference type="VEuPathDB" id="FungiDB:JI435_138880"/>
<reference evidence="3" key="1">
    <citation type="journal article" date="2021" name="BMC Genomics">
        <title>Chromosome-level genome assembly and manually-curated proteome of model necrotroph Parastagonospora nodorum Sn15 reveals a genome-wide trove of candidate effector homologs, and redundancy of virulence-related functions within an accessory chromosome.</title>
        <authorList>
            <person name="Bertazzoni S."/>
            <person name="Jones D.A.B."/>
            <person name="Phan H.T."/>
            <person name="Tan K.-C."/>
            <person name="Hane J.K."/>
        </authorList>
    </citation>
    <scope>NUCLEOTIDE SEQUENCE [LARGE SCALE GENOMIC DNA]</scope>
    <source>
        <strain evidence="3">SN15 / ATCC MYA-4574 / FGSC 10173)</strain>
    </source>
</reference>
<dbReference type="RefSeq" id="XP_001804089.1">
    <property type="nucleotide sequence ID" value="XM_001804037.1"/>
</dbReference>
<dbReference type="EMBL" id="CP069038">
    <property type="protein sequence ID" value="QRD04032.1"/>
    <property type="molecule type" value="Genomic_DNA"/>
</dbReference>
<organism evidence="2 3">
    <name type="scientific">Phaeosphaeria nodorum (strain SN15 / ATCC MYA-4574 / FGSC 10173)</name>
    <name type="common">Glume blotch fungus</name>
    <name type="synonym">Parastagonospora nodorum</name>
    <dbReference type="NCBI Taxonomy" id="321614"/>
    <lineage>
        <taxon>Eukaryota</taxon>
        <taxon>Fungi</taxon>
        <taxon>Dikarya</taxon>
        <taxon>Ascomycota</taxon>
        <taxon>Pezizomycotina</taxon>
        <taxon>Dothideomycetes</taxon>
        <taxon>Pleosporomycetidae</taxon>
        <taxon>Pleosporales</taxon>
        <taxon>Pleosporineae</taxon>
        <taxon>Phaeosphaeriaceae</taxon>
        <taxon>Parastagonospora</taxon>
    </lineage>
</organism>
<name>A0A7U2FEY2_PHANO</name>
<proteinExistence type="predicted"/>